<sequence>MYPIKLHYIVKHKHVSNIVTKFRVPNIVLHNEHEIAPEIFVPDILAGPSDEIIVSDDELCVLAMMEGAENIGFCEGLENYNRGNSKDVGQIKRARLNLVGNATGFINVVGSSFNNIITWYYKKKLGKYIQSFYLSQLNKIRTNRNFKIIIKTTQIQS</sequence>
<evidence type="ECO:0000313" key="1">
    <source>
        <dbReference type="Proteomes" id="UP000694846"/>
    </source>
</evidence>
<proteinExistence type="predicted"/>
<reference evidence="2" key="1">
    <citation type="submission" date="2025-08" db="UniProtKB">
        <authorList>
            <consortium name="RefSeq"/>
        </authorList>
    </citation>
    <scope>IDENTIFICATION</scope>
    <source>
        <tissue evidence="2">Whole body</tissue>
    </source>
</reference>
<dbReference type="Proteomes" id="UP000694846">
    <property type="component" value="Unplaced"/>
</dbReference>
<accession>A0A8B8GM54</accession>
<evidence type="ECO:0000313" key="2">
    <source>
        <dbReference type="RefSeq" id="XP_025423482.1"/>
    </source>
</evidence>
<dbReference type="AlphaFoldDB" id="A0A8B8GM54"/>
<dbReference type="RefSeq" id="XP_025423482.1">
    <property type="nucleotide sequence ID" value="XM_025567697.1"/>
</dbReference>
<protein>
    <submittedName>
        <fullName evidence="2">Uncharacterized protein LOC112692881</fullName>
    </submittedName>
</protein>
<name>A0A8B8GM54_9HEMI</name>
<gene>
    <name evidence="2" type="primary">LOC112692881</name>
</gene>
<organism evidence="1 2">
    <name type="scientific">Sipha flava</name>
    <name type="common">yellow sugarcane aphid</name>
    <dbReference type="NCBI Taxonomy" id="143950"/>
    <lineage>
        <taxon>Eukaryota</taxon>
        <taxon>Metazoa</taxon>
        <taxon>Ecdysozoa</taxon>
        <taxon>Arthropoda</taxon>
        <taxon>Hexapoda</taxon>
        <taxon>Insecta</taxon>
        <taxon>Pterygota</taxon>
        <taxon>Neoptera</taxon>
        <taxon>Paraneoptera</taxon>
        <taxon>Hemiptera</taxon>
        <taxon>Sternorrhyncha</taxon>
        <taxon>Aphidomorpha</taxon>
        <taxon>Aphidoidea</taxon>
        <taxon>Aphididae</taxon>
        <taxon>Sipha</taxon>
    </lineage>
</organism>
<dbReference type="OrthoDB" id="6623541at2759"/>
<keyword evidence="1" id="KW-1185">Reference proteome</keyword>
<dbReference type="GeneID" id="112692881"/>